<dbReference type="PANTHER" id="PTHR43394">
    <property type="entry name" value="ATP-DEPENDENT PERMEASE MDL1, MITOCHONDRIAL"/>
    <property type="match status" value="1"/>
</dbReference>
<dbReference type="PANTHER" id="PTHR43394:SF11">
    <property type="entry name" value="ATP-BINDING CASSETTE TRANSPORTER"/>
    <property type="match status" value="1"/>
</dbReference>
<evidence type="ECO:0000256" key="2">
    <source>
        <dbReference type="ARBA" id="ARBA00022448"/>
    </source>
</evidence>
<keyword evidence="3 7" id="KW-0812">Transmembrane</keyword>
<dbReference type="OrthoDB" id="4526774at2759"/>
<evidence type="ECO:0000256" key="4">
    <source>
        <dbReference type="ARBA" id="ARBA00022737"/>
    </source>
</evidence>
<dbReference type="GO" id="GO:0005524">
    <property type="term" value="F:ATP binding"/>
    <property type="evidence" value="ECO:0007669"/>
    <property type="project" value="InterPro"/>
</dbReference>
<dbReference type="GO" id="GO:0015421">
    <property type="term" value="F:ABC-type oligopeptide transporter activity"/>
    <property type="evidence" value="ECO:0007669"/>
    <property type="project" value="TreeGrafter"/>
</dbReference>
<evidence type="ECO:0000256" key="7">
    <source>
        <dbReference type="SAM" id="Phobius"/>
    </source>
</evidence>
<dbReference type="Proteomes" id="UP000800092">
    <property type="component" value="Unassembled WGS sequence"/>
</dbReference>
<evidence type="ECO:0000256" key="3">
    <source>
        <dbReference type="ARBA" id="ARBA00022692"/>
    </source>
</evidence>
<evidence type="ECO:0000259" key="8">
    <source>
        <dbReference type="PROSITE" id="PS50929"/>
    </source>
</evidence>
<dbReference type="AlphaFoldDB" id="A0A6A6H3B7"/>
<keyword evidence="10" id="KW-1185">Reference proteome</keyword>
<dbReference type="PROSITE" id="PS50929">
    <property type="entry name" value="ABC_TM1F"/>
    <property type="match status" value="1"/>
</dbReference>
<dbReference type="InterPro" id="IPR011527">
    <property type="entry name" value="ABC1_TM_dom"/>
</dbReference>
<dbReference type="GO" id="GO:0090374">
    <property type="term" value="P:oligopeptide export from mitochondrion"/>
    <property type="evidence" value="ECO:0007669"/>
    <property type="project" value="TreeGrafter"/>
</dbReference>
<keyword evidence="4" id="KW-0677">Repeat</keyword>
<evidence type="ECO:0000256" key="1">
    <source>
        <dbReference type="ARBA" id="ARBA00004141"/>
    </source>
</evidence>
<reference evidence="9" key="1">
    <citation type="journal article" date="2020" name="Stud. Mycol.">
        <title>101 Dothideomycetes genomes: a test case for predicting lifestyles and emergence of pathogens.</title>
        <authorList>
            <person name="Haridas S."/>
            <person name="Albert R."/>
            <person name="Binder M."/>
            <person name="Bloem J."/>
            <person name="Labutti K."/>
            <person name="Salamov A."/>
            <person name="Andreopoulos B."/>
            <person name="Baker S."/>
            <person name="Barry K."/>
            <person name="Bills G."/>
            <person name="Bluhm B."/>
            <person name="Cannon C."/>
            <person name="Castanera R."/>
            <person name="Culley D."/>
            <person name="Daum C."/>
            <person name="Ezra D."/>
            <person name="Gonzalez J."/>
            <person name="Henrissat B."/>
            <person name="Kuo A."/>
            <person name="Liang C."/>
            <person name="Lipzen A."/>
            <person name="Lutzoni F."/>
            <person name="Magnuson J."/>
            <person name="Mondo S."/>
            <person name="Nolan M."/>
            <person name="Ohm R."/>
            <person name="Pangilinan J."/>
            <person name="Park H.-J."/>
            <person name="Ramirez L."/>
            <person name="Alfaro M."/>
            <person name="Sun H."/>
            <person name="Tritt A."/>
            <person name="Yoshinaga Y."/>
            <person name="Zwiers L.-H."/>
            <person name="Turgeon B."/>
            <person name="Goodwin S."/>
            <person name="Spatafora J."/>
            <person name="Crous P."/>
            <person name="Grigoriev I."/>
        </authorList>
    </citation>
    <scope>NUCLEOTIDE SEQUENCE</scope>
    <source>
        <strain evidence="9">Tuck. ex Michener</strain>
    </source>
</reference>
<keyword evidence="6 7" id="KW-0472">Membrane</keyword>
<dbReference type="SUPFAM" id="SSF90123">
    <property type="entry name" value="ABC transporter transmembrane region"/>
    <property type="match status" value="1"/>
</dbReference>
<feature type="transmembrane region" description="Helical" evidence="7">
    <location>
        <begin position="43"/>
        <end position="59"/>
    </location>
</feature>
<dbReference type="Gene3D" id="1.20.1560.10">
    <property type="entry name" value="ABC transporter type 1, transmembrane domain"/>
    <property type="match status" value="1"/>
</dbReference>
<gene>
    <name evidence="9" type="ORF">EV356DRAFT_250043</name>
</gene>
<evidence type="ECO:0000313" key="10">
    <source>
        <dbReference type="Proteomes" id="UP000800092"/>
    </source>
</evidence>
<dbReference type="GO" id="GO:0005743">
    <property type="term" value="C:mitochondrial inner membrane"/>
    <property type="evidence" value="ECO:0007669"/>
    <property type="project" value="TreeGrafter"/>
</dbReference>
<feature type="domain" description="ABC transmembrane type-1" evidence="8">
    <location>
        <begin position="1"/>
        <end position="115"/>
    </location>
</feature>
<evidence type="ECO:0000313" key="9">
    <source>
        <dbReference type="EMBL" id="KAF2232525.1"/>
    </source>
</evidence>
<dbReference type="InterPro" id="IPR039421">
    <property type="entry name" value="Type_1_exporter"/>
</dbReference>
<keyword evidence="5 7" id="KW-1133">Transmembrane helix</keyword>
<dbReference type="EMBL" id="ML991815">
    <property type="protein sequence ID" value="KAF2232525.1"/>
    <property type="molecule type" value="Genomic_DNA"/>
</dbReference>
<evidence type="ECO:0000256" key="6">
    <source>
        <dbReference type="ARBA" id="ARBA00023136"/>
    </source>
</evidence>
<comment type="subcellular location">
    <subcellularLocation>
        <location evidence="1">Membrane</location>
        <topology evidence="1">Multi-pass membrane protein</topology>
    </subcellularLocation>
</comment>
<name>A0A6A6H3B7_VIRVR</name>
<feature type="transmembrane region" description="Helical" evidence="7">
    <location>
        <begin position="65"/>
        <end position="84"/>
    </location>
</feature>
<evidence type="ECO:0000256" key="5">
    <source>
        <dbReference type="ARBA" id="ARBA00022989"/>
    </source>
</evidence>
<dbReference type="Pfam" id="PF00664">
    <property type="entry name" value="ABC_membrane"/>
    <property type="match status" value="1"/>
</dbReference>
<accession>A0A6A6H3B7</accession>
<sequence>MPRYFGAILRQNIAVFDEIGTGSIVTQLTADANAIQEGLSHKLSLSISAIGTLIATFALTFSLNWIIAFMLIWSLVLGVGSLTGSEKITVRYGNQAMESYSEGGAIVEEAFGSIKSTMALGIQSSICTQPASDMPHGPFN</sequence>
<proteinExistence type="predicted"/>
<dbReference type="InterPro" id="IPR036640">
    <property type="entry name" value="ABC1_TM_sf"/>
</dbReference>
<protein>
    <recommendedName>
        <fullName evidence="8">ABC transmembrane type-1 domain-containing protein</fullName>
    </recommendedName>
</protein>
<organism evidence="9 10">
    <name type="scientific">Viridothelium virens</name>
    <name type="common">Speckled blister lichen</name>
    <name type="synonym">Trypethelium virens</name>
    <dbReference type="NCBI Taxonomy" id="1048519"/>
    <lineage>
        <taxon>Eukaryota</taxon>
        <taxon>Fungi</taxon>
        <taxon>Dikarya</taxon>
        <taxon>Ascomycota</taxon>
        <taxon>Pezizomycotina</taxon>
        <taxon>Dothideomycetes</taxon>
        <taxon>Dothideomycetes incertae sedis</taxon>
        <taxon>Trypetheliales</taxon>
        <taxon>Trypetheliaceae</taxon>
        <taxon>Viridothelium</taxon>
    </lineage>
</organism>
<keyword evidence="2" id="KW-0813">Transport</keyword>